<feature type="region of interest" description="Disordered" evidence="1">
    <location>
        <begin position="47"/>
        <end position="68"/>
    </location>
</feature>
<dbReference type="EMBL" id="MEUV01000003">
    <property type="protein sequence ID" value="OGC46465.1"/>
    <property type="molecule type" value="Genomic_DNA"/>
</dbReference>
<protein>
    <submittedName>
        <fullName evidence="3">Uncharacterized protein</fullName>
    </submittedName>
</protein>
<feature type="compositionally biased region" description="Low complexity" evidence="1">
    <location>
        <begin position="52"/>
        <end position="68"/>
    </location>
</feature>
<reference evidence="3 4" key="1">
    <citation type="journal article" date="2016" name="Nat. Commun.">
        <title>Thousands of microbial genomes shed light on interconnected biogeochemical processes in an aquifer system.</title>
        <authorList>
            <person name="Anantharaman K."/>
            <person name="Brown C.T."/>
            <person name="Hug L.A."/>
            <person name="Sharon I."/>
            <person name="Castelle C.J."/>
            <person name="Probst A.J."/>
            <person name="Thomas B.C."/>
            <person name="Singh A."/>
            <person name="Wilkins M.J."/>
            <person name="Karaoz U."/>
            <person name="Brodie E.L."/>
            <person name="Williams K.H."/>
            <person name="Hubbard S.S."/>
            <person name="Banfield J.F."/>
        </authorList>
    </citation>
    <scope>NUCLEOTIDE SEQUENCE [LARGE SCALE GENOMIC DNA]</scope>
</reference>
<evidence type="ECO:0000313" key="3">
    <source>
        <dbReference type="EMBL" id="OGC46465.1"/>
    </source>
</evidence>
<keyword evidence="2" id="KW-0732">Signal</keyword>
<feature type="signal peptide" evidence="2">
    <location>
        <begin position="1"/>
        <end position="28"/>
    </location>
</feature>
<proteinExistence type="predicted"/>
<dbReference type="Proteomes" id="UP000178615">
    <property type="component" value="Unassembled WGS sequence"/>
</dbReference>
<organism evidence="3 4">
    <name type="scientific">candidate division WWE3 bacterium RBG_19FT_COMBO_34_6</name>
    <dbReference type="NCBI Taxonomy" id="1802612"/>
    <lineage>
        <taxon>Bacteria</taxon>
        <taxon>Katanobacteria</taxon>
    </lineage>
</organism>
<comment type="caution">
    <text evidence="3">The sequence shown here is derived from an EMBL/GenBank/DDBJ whole genome shotgun (WGS) entry which is preliminary data.</text>
</comment>
<evidence type="ECO:0000256" key="1">
    <source>
        <dbReference type="SAM" id="MobiDB-lite"/>
    </source>
</evidence>
<evidence type="ECO:0000256" key="2">
    <source>
        <dbReference type="SAM" id="SignalP"/>
    </source>
</evidence>
<feature type="chain" id="PRO_5009514884" evidence="2">
    <location>
        <begin position="29"/>
        <end position="214"/>
    </location>
</feature>
<evidence type="ECO:0000313" key="4">
    <source>
        <dbReference type="Proteomes" id="UP000178615"/>
    </source>
</evidence>
<dbReference type="PROSITE" id="PS51257">
    <property type="entry name" value="PROKAR_LIPOPROTEIN"/>
    <property type="match status" value="1"/>
</dbReference>
<sequence>MKAVKIFTIVVVLLVFLPLTVSCNPAFAQEPVDTSVVNTPVSTFKIPEPTATQLPSPTPTITSTPKPTITPTVTKTPTPAYTPTMTPFPTLNYTVEYPFNIEGMTQEEAVYQTLSYFILFISQENEYYESYGIPQNNDLIGFPSLEEIFIPEVWEELSIPAFCRYYPYARLIHDDEKIFERIHKSLDYTFMEAQTLIRVDCSTIDVSMFPPVTR</sequence>
<gene>
    <name evidence="3" type="ORF">A2V49_04255</name>
</gene>
<name>A0A1F4UNB0_UNCKA</name>
<accession>A0A1F4UNB0</accession>
<dbReference type="AlphaFoldDB" id="A0A1F4UNB0"/>